<feature type="domain" description="Carbohydrate kinase PfkB" evidence="4">
    <location>
        <begin position="18"/>
        <end position="306"/>
    </location>
</feature>
<dbReference type="EMBL" id="JAAXLJ010000001">
    <property type="protein sequence ID" value="NLR17374.1"/>
    <property type="molecule type" value="Genomic_DNA"/>
</dbReference>
<evidence type="ECO:0000259" key="4">
    <source>
        <dbReference type="Pfam" id="PF00294"/>
    </source>
</evidence>
<dbReference type="PRINTS" id="PR00990">
    <property type="entry name" value="RIBOKINASE"/>
</dbReference>
<dbReference type="InterPro" id="IPR002139">
    <property type="entry name" value="Ribo/fructo_kinase"/>
</dbReference>
<reference evidence="5 6" key="1">
    <citation type="submission" date="2020-04" db="EMBL/GenBank/DDBJ databases">
        <title>A novel species of genus Lactobacillus that was isolated from fermented food Zha-chili.</title>
        <authorList>
            <person name="Zhang Z."/>
        </authorList>
    </citation>
    <scope>NUCLEOTIDE SEQUENCE [LARGE SCALE GENOMIC DNA]</scope>
    <source>
        <strain evidence="6">HBUAS51383</strain>
    </source>
</reference>
<evidence type="ECO:0000256" key="1">
    <source>
        <dbReference type="ARBA" id="ARBA00010688"/>
    </source>
</evidence>
<name>A0ABX1KUR1_9LACO</name>
<keyword evidence="6" id="KW-1185">Reference proteome</keyword>
<keyword evidence="2" id="KW-0808">Transferase</keyword>
<dbReference type="InterPro" id="IPR029056">
    <property type="entry name" value="Ribokinase-like"/>
</dbReference>
<evidence type="ECO:0000313" key="6">
    <source>
        <dbReference type="Proteomes" id="UP000763447"/>
    </source>
</evidence>
<accession>A0ABX1KUR1</accession>
<dbReference type="SUPFAM" id="SSF53613">
    <property type="entry name" value="Ribokinase-like"/>
    <property type="match status" value="1"/>
</dbReference>
<evidence type="ECO:0000313" key="5">
    <source>
        <dbReference type="EMBL" id="NLR17374.1"/>
    </source>
</evidence>
<dbReference type="PANTHER" id="PTHR43085">
    <property type="entry name" value="HEXOKINASE FAMILY MEMBER"/>
    <property type="match status" value="1"/>
</dbReference>
<dbReference type="PANTHER" id="PTHR43085:SF57">
    <property type="entry name" value="CARBOHYDRATE KINASE PFKB DOMAIN-CONTAINING PROTEIN"/>
    <property type="match status" value="1"/>
</dbReference>
<comment type="similarity">
    <text evidence="1">Belongs to the carbohydrate kinase PfkB family.</text>
</comment>
<evidence type="ECO:0000256" key="2">
    <source>
        <dbReference type="ARBA" id="ARBA00022679"/>
    </source>
</evidence>
<dbReference type="RefSeq" id="WP_168923996.1">
    <property type="nucleotide sequence ID" value="NZ_JAAXLJ010000001.1"/>
</dbReference>
<evidence type="ECO:0000256" key="3">
    <source>
        <dbReference type="ARBA" id="ARBA00022777"/>
    </source>
</evidence>
<keyword evidence="3 5" id="KW-0418">Kinase</keyword>
<dbReference type="Pfam" id="PF00294">
    <property type="entry name" value="PfkB"/>
    <property type="match status" value="1"/>
</dbReference>
<dbReference type="Gene3D" id="3.40.1190.20">
    <property type="match status" value="1"/>
</dbReference>
<dbReference type="CDD" id="cd01166">
    <property type="entry name" value="KdgK"/>
    <property type="match status" value="1"/>
</dbReference>
<comment type="caution">
    <text evidence="5">The sequence shown here is derived from an EMBL/GenBank/DDBJ whole genome shotgun (WGS) entry which is preliminary data.</text>
</comment>
<dbReference type="Proteomes" id="UP000763447">
    <property type="component" value="Unassembled WGS sequence"/>
</dbReference>
<sequence length="318" mass="34709">MSEFLTIGEPLALFASTDTDQSLVDATHFQKFAAGAELNVSIGVSRLGHQTQYITRLGQDPLGDFIKKQLQSAGVGISYIDQTSAYWTGFQMKERVSQGDPQTHYFRSGSAAAHIDSSQITKIDLNDVKFFHYTGIFPAISQQALLATQSLISRVQAKRGVKLTFDPNLRPSLWPSKEIMIETINQLAFQADVVLPGIHEAEQLTGLSDLNQMADFYFDHSQRTELVIIKLGAKGAFVKERNGNVLHVNGYKVNQIVDTVGAGDGFTTGFITGCLDGLSLEEAVRRGNAIGALAIQSAGDNDGYPTIDELRQYQKSSA</sequence>
<protein>
    <submittedName>
        <fullName evidence="5">Sugar kinase</fullName>
    </submittedName>
</protein>
<organism evidence="5 6">
    <name type="scientific">Secundilactobacillus angelensis</name>
    <dbReference type="NCBI Taxonomy" id="2722706"/>
    <lineage>
        <taxon>Bacteria</taxon>
        <taxon>Bacillati</taxon>
        <taxon>Bacillota</taxon>
        <taxon>Bacilli</taxon>
        <taxon>Lactobacillales</taxon>
        <taxon>Lactobacillaceae</taxon>
        <taxon>Secundilactobacillus</taxon>
    </lineage>
</organism>
<dbReference type="InterPro" id="IPR011611">
    <property type="entry name" value="PfkB_dom"/>
</dbReference>
<dbReference type="GO" id="GO:0016301">
    <property type="term" value="F:kinase activity"/>
    <property type="evidence" value="ECO:0007669"/>
    <property type="project" value="UniProtKB-KW"/>
</dbReference>
<gene>
    <name evidence="5" type="ORF">HC026_00415</name>
</gene>
<proteinExistence type="inferred from homology"/>
<dbReference type="InterPro" id="IPR050306">
    <property type="entry name" value="PfkB_Carbo_kinase"/>
</dbReference>